<dbReference type="Pfam" id="PF14891">
    <property type="entry name" value="Peptidase_M91"/>
    <property type="match status" value="1"/>
</dbReference>
<evidence type="ECO:0000313" key="1">
    <source>
        <dbReference type="EMBL" id="QHG66346.1"/>
    </source>
</evidence>
<proteinExistence type="predicted"/>
<dbReference type="RefSeq" id="WP_159411567.1">
    <property type="nucleotide sequence ID" value="NZ_CP026115.2"/>
</dbReference>
<evidence type="ECO:0000313" key="2">
    <source>
        <dbReference type="Proteomes" id="UP000464480"/>
    </source>
</evidence>
<protein>
    <submittedName>
        <fullName evidence="1">Hemolysin-like protein</fullName>
    </submittedName>
</protein>
<gene>
    <name evidence="1" type="ORF">C2H86_18910</name>
</gene>
<accession>A0A6I6XL04</accession>
<organism evidence="1 2">
    <name type="scientific">Pseudomonas putida</name>
    <name type="common">Arthrobacter siderocapsulatus</name>
    <dbReference type="NCBI Taxonomy" id="303"/>
    <lineage>
        <taxon>Bacteria</taxon>
        <taxon>Pseudomonadati</taxon>
        <taxon>Pseudomonadota</taxon>
        <taxon>Gammaproteobacteria</taxon>
        <taxon>Pseudomonadales</taxon>
        <taxon>Pseudomonadaceae</taxon>
        <taxon>Pseudomonas</taxon>
    </lineage>
</organism>
<dbReference type="EMBL" id="CP026115">
    <property type="protein sequence ID" value="QHG66346.1"/>
    <property type="molecule type" value="Genomic_DNA"/>
</dbReference>
<dbReference type="Proteomes" id="UP000464480">
    <property type="component" value="Chromosome"/>
</dbReference>
<name>A0A6I6XL04_PSEPU</name>
<dbReference type="InterPro" id="IPR028208">
    <property type="entry name" value="Effector_pro_NleD-like"/>
</dbReference>
<reference evidence="1 2" key="1">
    <citation type="submission" date="2020-02" db="EMBL/GenBank/DDBJ databases">
        <title>Pseudomonas Putida W5 Complete Genome Assembly.</title>
        <authorList>
            <person name="Yuan Z.-C."/>
            <person name="Shaw G.A."/>
            <person name="Cusano A.D."/>
            <person name="Caddey B.J."/>
            <person name="Weselowski B.J."/>
        </authorList>
    </citation>
    <scope>NUCLEOTIDE SEQUENCE [LARGE SCALE GENOMIC DNA]</scope>
    <source>
        <strain evidence="1 2">W5</strain>
    </source>
</reference>
<sequence>MHPNPIYFISGRSSGFQQFIDPATEDKDIHKFYEYRDEKLDILLEQVWFEQGQIPGKHHMVIESHEPGIDIEITTYDCHLMAQVGTKLFVLAPTRRQTLIIRTADGSGSIKVAKDVKTPVIIQAGNGNKRIDTGGGITQVFSGTGDTQINVGQGLTFIKGAEQRSRITGHILVDDPHDSVIYARNQPGDARFEQPLDAPLDTLGSDTFRVLGSDTFKEAVQNHLKFLRHTRCGQRLLEELTKRSWIKIIESQKITHFDVYISDPTDSDHHLSKNSSLEWVSGFPAEGGELWFNLTHSDSDNLPLFDFYRCLCEAYNAFNGTTVPGTTQIKTIDRRQITVARAQLQAIGLPTGLFFDFDENAQTPPTDTNPSPFNENALREELGLSGRAYY</sequence>
<dbReference type="AlphaFoldDB" id="A0A6I6XL04"/>